<dbReference type="AlphaFoldDB" id="A0A0F9JQP7"/>
<sequence length="227" mass="25571">MTETTITDAQVPEVLDALDRWIRQRSGLDPNDYFQPGLARPGEVVAFHTEQRTIAKQRKTAMDALAEAWSLEPSGDALMYAFGNDRLQWDGEKLNYVAGQYFCTEYRPAAERILTAYCGEAKRLRTKRKGGPFYSVSEIKALNEANGQYWFSPDTRRFFASRYGETIYGGWFFVSSEKACFNDHTRVYTVRQADAYGSITTGDQFPTRARAIAAAKYAAEALTEATG</sequence>
<protein>
    <submittedName>
        <fullName evidence="1">Uncharacterized protein</fullName>
    </submittedName>
</protein>
<name>A0A0F9JQP7_9ZZZZ</name>
<reference evidence="1" key="1">
    <citation type="journal article" date="2015" name="Nature">
        <title>Complex archaea that bridge the gap between prokaryotes and eukaryotes.</title>
        <authorList>
            <person name="Spang A."/>
            <person name="Saw J.H."/>
            <person name="Jorgensen S.L."/>
            <person name="Zaremba-Niedzwiedzka K."/>
            <person name="Martijn J."/>
            <person name="Lind A.E."/>
            <person name="van Eijk R."/>
            <person name="Schleper C."/>
            <person name="Guy L."/>
            <person name="Ettema T.J."/>
        </authorList>
    </citation>
    <scope>NUCLEOTIDE SEQUENCE</scope>
</reference>
<accession>A0A0F9JQP7</accession>
<gene>
    <name evidence="1" type="ORF">LCGC14_1498200</name>
</gene>
<comment type="caution">
    <text evidence="1">The sequence shown here is derived from an EMBL/GenBank/DDBJ whole genome shotgun (WGS) entry which is preliminary data.</text>
</comment>
<organism evidence="1">
    <name type="scientific">marine sediment metagenome</name>
    <dbReference type="NCBI Taxonomy" id="412755"/>
    <lineage>
        <taxon>unclassified sequences</taxon>
        <taxon>metagenomes</taxon>
        <taxon>ecological metagenomes</taxon>
    </lineage>
</organism>
<dbReference type="InterPro" id="IPR055870">
    <property type="entry name" value="DUF7447"/>
</dbReference>
<dbReference type="Pfam" id="PF24239">
    <property type="entry name" value="DUF7447"/>
    <property type="match status" value="1"/>
</dbReference>
<evidence type="ECO:0000313" key="1">
    <source>
        <dbReference type="EMBL" id="KKM64746.1"/>
    </source>
</evidence>
<proteinExistence type="predicted"/>
<dbReference type="EMBL" id="LAZR01010841">
    <property type="protein sequence ID" value="KKM64746.1"/>
    <property type="molecule type" value="Genomic_DNA"/>
</dbReference>